<evidence type="ECO:0000256" key="1">
    <source>
        <dbReference type="SAM" id="SignalP"/>
    </source>
</evidence>
<keyword evidence="3" id="KW-1185">Reference proteome</keyword>
<dbReference type="EMBL" id="NAJQ01000071">
    <property type="protein sequence ID" value="TKA80389.1"/>
    <property type="molecule type" value="Genomic_DNA"/>
</dbReference>
<feature type="chain" id="PRO_5020268350" description="Ecp2 effector protein domain-containing protein" evidence="1">
    <location>
        <begin position="17"/>
        <end position="328"/>
    </location>
</feature>
<gene>
    <name evidence="2" type="ORF">B0A55_01911</name>
</gene>
<accession>A0A4V5NHU1</accession>
<protein>
    <recommendedName>
        <fullName evidence="4">Ecp2 effector protein domain-containing protein</fullName>
    </recommendedName>
</protein>
<dbReference type="OrthoDB" id="3814563at2759"/>
<organism evidence="2 3">
    <name type="scientific">Friedmanniomyces simplex</name>
    <dbReference type="NCBI Taxonomy" id="329884"/>
    <lineage>
        <taxon>Eukaryota</taxon>
        <taxon>Fungi</taxon>
        <taxon>Dikarya</taxon>
        <taxon>Ascomycota</taxon>
        <taxon>Pezizomycotina</taxon>
        <taxon>Dothideomycetes</taxon>
        <taxon>Dothideomycetidae</taxon>
        <taxon>Mycosphaerellales</taxon>
        <taxon>Teratosphaeriaceae</taxon>
        <taxon>Friedmanniomyces</taxon>
    </lineage>
</organism>
<feature type="signal peptide" evidence="1">
    <location>
        <begin position="1"/>
        <end position="16"/>
    </location>
</feature>
<keyword evidence="1" id="KW-0732">Signal</keyword>
<proteinExistence type="predicted"/>
<evidence type="ECO:0000313" key="3">
    <source>
        <dbReference type="Proteomes" id="UP000309340"/>
    </source>
</evidence>
<dbReference type="AlphaFoldDB" id="A0A4V5NHU1"/>
<evidence type="ECO:0008006" key="4">
    <source>
        <dbReference type="Google" id="ProtNLM"/>
    </source>
</evidence>
<name>A0A4V5NHU1_9PEZI</name>
<reference evidence="2 3" key="1">
    <citation type="submission" date="2017-03" db="EMBL/GenBank/DDBJ databases">
        <title>Genomes of endolithic fungi from Antarctica.</title>
        <authorList>
            <person name="Coleine C."/>
            <person name="Masonjones S."/>
            <person name="Stajich J.E."/>
        </authorList>
    </citation>
    <scope>NUCLEOTIDE SEQUENCE [LARGE SCALE GENOMIC DNA]</scope>
    <source>
        <strain evidence="2 3">CCFEE 5184</strain>
    </source>
</reference>
<sequence>MQVLVLVFLYTALSNSAPITGNEVLQTASGLPHVAIGSDLDVVSAATLAKGDGLIACNVGGVTLEAEWQVRNAIQGFCTNNGLGSNKAVAKPAAQNPTVLFPIMATYYENDVHEQLNHITLSIANNSPTTPYTVGYNDCLNALLALNDACTAAHTGGTWFAENVFWSYDINNAAEGFKERSIGEVDGATMPTEFKRAVDSSAVAAVAPRDTAPTATCQVTDPGNILTTRIVVTAAFSQFCGINNGVHIPFGGSVNQIFTLEGNFGNAIFGIDVMTKTDEYVINFEGCMGLFTTILNDCGKDGSEWAVGGVLSLPGGWLNYIIDINPGA</sequence>
<evidence type="ECO:0000313" key="2">
    <source>
        <dbReference type="EMBL" id="TKA80389.1"/>
    </source>
</evidence>
<dbReference type="Proteomes" id="UP000309340">
    <property type="component" value="Unassembled WGS sequence"/>
</dbReference>
<comment type="caution">
    <text evidence="2">The sequence shown here is derived from an EMBL/GenBank/DDBJ whole genome shotgun (WGS) entry which is preliminary data.</text>
</comment>